<evidence type="ECO:0000313" key="2">
    <source>
        <dbReference type="Proteomes" id="UP000827092"/>
    </source>
</evidence>
<proteinExistence type="predicted"/>
<comment type="caution">
    <text evidence="1">The sequence shown here is derived from an EMBL/GenBank/DDBJ whole genome shotgun (WGS) entry which is preliminary data.</text>
</comment>
<sequence>MGYRGALFVIGKNGYVEEAVVTGNLMTTRFDFASWCRRTTIQISPPYDPSAYGLLVRPKNFISAPFAAAAGLQGRPSPSGNGIGVSL</sequence>
<reference evidence="1 2" key="1">
    <citation type="journal article" date="2022" name="Nat. Ecol. Evol.">
        <title>A masculinizing supergene underlies an exaggerated male reproductive morph in a spider.</title>
        <authorList>
            <person name="Hendrickx F."/>
            <person name="De Corte Z."/>
            <person name="Sonet G."/>
            <person name="Van Belleghem S.M."/>
            <person name="Kostlbacher S."/>
            <person name="Vangestel C."/>
        </authorList>
    </citation>
    <scope>NUCLEOTIDE SEQUENCE [LARGE SCALE GENOMIC DNA]</scope>
    <source>
        <strain evidence="1">W744_W776</strain>
    </source>
</reference>
<name>A0AAV6U8B9_9ARAC</name>
<gene>
    <name evidence="1" type="ORF">JTE90_007035</name>
</gene>
<dbReference type="Proteomes" id="UP000827092">
    <property type="component" value="Unassembled WGS sequence"/>
</dbReference>
<evidence type="ECO:0000313" key="1">
    <source>
        <dbReference type="EMBL" id="KAG8179855.1"/>
    </source>
</evidence>
<dbReference type="AlphaFoldDB" id="A0AAV6U8B9"/>
<accession>A0AAV6U8B9</accession>
<dbReference type="EMBL" id="JAFNEN010000599">
    <property type="protein sequence ID" value="KAG8179855.1"/>
    <property type="molecule type" value="Genomic_DNA"/>
</dbReference>
<keyword evidence="2" id="KW-1185">Reference proteome</keyword>
<organism evidence="1 2">
    <name type="scientific">Oedothorax gibbosus</name>
    <dbReference type="NCBI Taxonomy" id="931172"/>
    <lineage>
        <taxon>Eukaryota</taxon>
        <taxon>Metazoa</taxon>
        <taxon>Ecdysozoa</taxon>
        <taxon>Arthropoda</taxon>
        <taxon>Chelicerata</taxon>
        <taxon>Arachnida</taxon>
        <taxon>Araneae</taxon>
        <taxon>Araneomorphae</taxon>
        <taxon>Entelegynae</taxon>
        <taxon>Araneoidea</taxon>
        <taxon>Linyphiidae</taxon>
        <taxon>Erigoninae</taxon>
        <taxon>Oedothorax</taxon>
    </lineage>
</organism>
<protein>
    <submittedName>
        <fullName evidence="1">Uncharacterized protein</fullName>
    </submittedName>
</protein>